<protein>
    <submittedName>
        <fullName evidence="2">Uncharacterized protein</fullName>
    </submittedName>
</protein>
<proteinExistence type="predicted"/>
<comment type="caution">
    <text evidence="2">The sequence shown here is derived from an EMBL/GenBank/DDBJ whole genome shotgun (WGS) entry which is preliminary data.</text>
</comment>
<evidence type="ECO:0000256" key="1">
    <source>
        <dbReference type="SAM" id="Phobius"/>
    </source>
</evidence>
<sequence>MSSAGHIIDAINRIKQNRALKASKRQKFKGSNREAIYSESDDVQKAVFKKVSKEKAQVVIKKIRQDFKLKRKRDLIFIGTFSMIFITLIIVLNLPNTSTKNSSLNNEYDSSRVRKEKIKWNGKISEPLKIENTEYYYIPILHNISGELDEHGFYNLNYNNMVGERTRNVLFIDKECTIIGKLLNKDGLIFHMEVVPYKDNNLPKNIFYTLYEEDSNKDEMIDTKDNYAYYISDVNGENLLKITDEPLVSINLREGNLILEYYKTKNSKENSKENSKYEYYKTENPNDTIYGLYNLESKELKFTNNLDSIN</sequence>
<keyword evidence="1" id="KW-1133">Transmembrane helix</keyword>
<feature type="transmembrane region" description="Helical" evidence="1">
    <location>
        <begin position="75"/>
        <end position="94"/>
    </location>
</feature>
<keyword evidence="1" id="KW-0812">Transmembrane</keyword>
<gene>
    <name evidence="2" type="ORF">LCGC14_0319380</name>
</gene>
<accession>A0A0F9TJT6</accession>
<dbReference type="AlphaFoldDB" id="A0A0F9TJT6"/>
<dbReference type="EMBL" id="LAZR01000214">
    <property type="protein sequence ID" value="KKN81475.1"/>
    <property type="molecule type" value="Genomic_DNA"/>
</dbReference>
<keyword evidence="1" id="KW-0472">Membrane</keyword>
<name>A0A0F9TJT6_9ZZZZ</name>
<evidence type="ECO:0000313" key="2">
    <source>
        <dbReference type="EMBL" id="KKN81475.1"/>
    </source>
</evidence>
<reference evidence="2" key="1">
    <citation type="journal article" date="2015" name="Nature">
        <title>Complex archaea that bridge the gap between prokaryotes and eukaryotes.</title>
        <authorList>
            <person name="Spang A."/>
            <person name="Saw J.H."/>
            <person name="Jorgensen S.L."/>
            <person name="Zaremba-Niedzwiedzka K."/>
            <person name="Martijn J."/>
            <person name="Lind A.E."/>
            <person name="van Eijk R."/>
            <person name="Schleper C."/>
            <person name="Guy L."/>
            <person name="Ettema T.J."/>
        </authorList>
    </citation>
    <scope>NUCLEOTIDE SEQUENCE</scope>
</reference>
<organism evidence="2">
    <name type="scientific">marine sediment metagenome</name>
    <dbReference type="NCBI Taxonomy" id="412755"/>
    <lineage>
        <taxon>unclassified sequences</taxon>
        <taxon>metagenomes</taxon>
        <taxon>ecological metagenomes</taxon>
    </lineage>
</organism>